<evidence type="ECO:0000313" key="3">
    <source>
        <dbReference type="Proteomes" id="UP000323521"/>
    </source>
</evidence>
<evidence type="ECO:0008006" key="4">
    <source>
        <dbReference type="Google" id="ProtNLM"/>
    </source>
</evidence>
<feature type="transmembrane region" description="Helical" evidence="1">
    <location>
        <begin position="84"/>
        <end position="102"/>
    </location>
</feature>
<protein>
    <recommendedName>
        <fullName evidence="4">AzlD domain-containing protein</fullName>
    </recommendedName>
</protein>
<proteinExistence type="predicted"/>
<name>A0A3G1L1W0_FORW1</name>
<keyword evidence="1" id="KW-0472">Membrane</keyword>
<keyword evidence="1" id="KW-0812">Transmembrane</keyword>
<feature type="transmembrane region" description="Helical" evidence="1">
    <location>
        <begin position="30"/>
        <end position="52"/>
    </location>
</feature>
<gene>
    <name evidence="2" type="ORF">DCMF_13915</name>
</gene>
<keyword evidence="3" id="KW-1185">Reference proteome</keyword>
<dbReference type="KEGG" id="fwa:DCMF_13915"/>
<evidence type="ECO:0000256" key="1">
    <source>
        <dbReference type="SAM" id="Phobius"/>
    </source>
</evidence>
<dbReference type="Proteomes" id="UP000323521">
    <property type="component" value="Chromosome"/>
</dbReference>
<evidence type="ECO:0000313" key="2">
    <source>
        <dbReference type="EMBL" id="ATW28609.1"/>
    </source>
</evidence>
<dbReference type="InterPro" id="IPR008407">
    <property type="entry name" value="Brnchd-chn_aa_trnsp_AzlD"/>
</dbReference>
<reference evidence="2 3" key="1">
    <citation type="submission" date="2016-10" db="EMBL/GenBank/DDBJ databases">
        <title>Complete Genome Sequence of Peptococcaceae strain DCMF.</title>
        <authorList>
            <person name="Edwards R.J."/>
            <person name="Holland S.I."/>
            <person name="Deshpande N.P."/>
            <person name="Wong Y.K."/>
            <person name="Ertan H."/>
            <person name="Manefield M."/>
            <person name="Russell T.L."/>
            <person name="Lee M.J."/>
        </authorList>
    </citation>
    <scope>NUCLEOTIDE SEQUENCE [LARGE SCALE GENOMIC DNA]</scope>
    <source>
        <strain evidence="2 3">DCMF</strain>
    </source>
</reference>
<sequence length="103" mass="11049">MIIAGAALATYATRFPLMLLAGKKDLPKKLVRFMGYIAPAVLTALIVPLIFIDQGELHFSLANRTIIASIITVLTAYFSKSMLASVVAGMGAVILITYLGPFF</sequence>
<dbReference type="Pfam" id="PF05437">
    <property type="entry name" value="AzlD"/>
    <property type="match status" value="1"/>
</dbReference>
<dbReference type="AlphaFoldDB" id="A0A3G1L1W0"/>
<dbReference type="EMBL" id="CP017634">
    <property type="protein sequence ID" value="ATW28609.1"/>
    <property type="molecule type" value="Genomic_DNA"/>
</dbReference>
<organism evidence="2 3">
    <name type="scientific">Formimonas warabiya</name>
    <dbReference type="NCBI Taxonomy" id="1761012"/>
    <lineage>
        <taxon>Bacteria</taxon>
        <taxon>Bacillati</taxon>
        <taxon>Bacillota</taxon>
        <taxon>Clostridia</taxon>
        <taxon>Eubacteriales</taxon>
        <taxon>Peptococcaceae</taxon>
        <taxon>Candidatus Formimonas</taxon>
    </lineage>
</organism>
<keyword evidence="1" id="KW-1133">Transmembrane helix</keyword>
<accession>A0A3G1L1W0</accession>